<evidence type="ECO:0000313" key="2">
    <source>
        <dbReference type="Proteomes" id="UP001194468"/>
    </source>
</evidence>
<keyword evidence="2" id="KW-1185">Reference proteome</keyword>
<accession>A0AAD4G6K9</accession>
<comment type="caution">
    <text evidence="1">The sequence shown here is derived from an EMBL/GenBank/DDBJ whole genome shotgun (WGS) entry which is preliminary data.</text>
</comment>
<sequence>MASISQSDSQPIRIPRPSREKAQLFGYILRSGWILDFGRKRNVDPQDVKDEFNLIMDSVELIRAELMKDGDFASVWYLSYGQPDEVAQIYVASNFSRQRGMTHALIRANVEKLKKFLGTTDEPRWMNL</sequence>
<dbReference type="Proteomes" id="UP001194468">
    <property type="component" value="Unassembled WGS sequence"/>
</dbReference>
<dbReference type="EMBL" id="WHUW01000142">
    <property type="protein sequence ID" value="KAF8421340.1"/>
    <property type="molecule type" value="Genomic_DNA"/>
</dbReference>
<proteinExistence type="predicted"/>
<dbReference type="AlphaFoldDB" id="A0AAD4G6K9"/>
<evidence type="ECO:0000313" key="1">
    <source>
        <dbReference type="EMBL" id="KAF8421340.1"/>
    </source>
</evidence>
<gene>
    <name evidence="1" type="ORF">L210DRAFT_3766140</name>
</gene>
<reference evidence="1" key="1">
    <citation type="submission" date="2019-10" db="EMBL/GenBank/DDBJ databases">
        <authorList>
            <consortium name="DOE Joint Genome Institute"/>
            <person name="Kuo A."/>
            <person name="Miyauchi S."/>
            <person name="Kiss E."/>
            <person name="Drula E."/>
            <person name="Kohler A."/>
            <person name="Sanchez-Garcia M."/>
            <person name="Andreopoulos B."/>
            <person name="Barry K.W."/>
            <person name="Bonito G."/>
            <person name="Buee M."/>
            <person name="Carver A."/>
            <person name="Chen C."/>
            <person name="Cichocki N."/>
            <person name="Clum A."/>
            <person name="Culley D."/>
            <person name="Crous P.W."/>
            <person name="Fauchery L."/>
            <person name="Girlanda M."/>
            <person name="Hayes R."/>
            <person name="Keri Z."/>
            <person name="LaButti K."/>
            <person name="Lipzen A."/>
            <person name="Lombard V."/>
            <person name="Magnuson J."/>
            <person name="Maillard F."/>
            <person name="Morin E."/>
            <person name="Murat C."/>
            <person name="Nolan M."/>
            <person name="Ohm R."/>
            <person name="Pangilinan J."/>
            <person name="Pereira M."/>
            <person name="Perotto S."/>
            <person name="Peter M."/>
            <person name="Riley R."/>
            <person name="Sitrit Y."/>
            <person name="Stielow B."/>
            <person name="Szollosi G."/>
            <person name="Zifcakova L."/>
            <person name="Stursova M."/>
            <person name="Spatafora J.W."/>
            <person name="Tedersoo L."/>
            <person name="Vaario L.-M."/>
            <person name="Yamada A."/>
            <person name="Yan M."/>
            <person name="Wang P."/>
            <person name="Xu J."/>
            <person name="Bruns T."/>
            <person name="Baldrian P."/>
            <person name="Vilgalys R."/>
            <person name="Henrissat B."/>
            <person name="Grigoriev I.V."/>
            <person name="Hibbett D."/>
            <person name="Nagy L.G."/>
            <person name="Martin F.M."/>
        </authorList>
    </citation>
    <scope>NUCLEOTIDE SEQUENCE</scope>
    <source>
        <strain evidence="1">BED1</strain>
    </source>
</reference>
<name>A0AAD4G6K9_BOLED</name>
<protein>
    <submittedName>
        <fullName evidence="1">Uncharacterized protein</fullName>
    </submittedName>
</protein>
<organism evidence="1 2">
    <name type="scientific">Boletus edulis BED1</name>
    <dbReference type="NCBI Taxonomy" id="1328754"/>
    <lineage>
        <taxon>Eukaryota</taxon>
        <taxon>Fungi</taxon>
        <taxon>Dikarya</taxon>
        <taxon>Basidiomycota</taxon>
        <taxon>Agaricomycotina</taxon>
        <taxon>Agaricomycetes</taxon>
        <taxon>Agaricomycetidae</taxon>
        <taxon>Boletales</taxon>
        <taxon>Boletineae</taxon>
        <taxon>Boletaceae</taxon>
        <taxon>Boletoideae</taxon>
        <taxon>Boletus</taxon>
    </lineage>
</organism>
<reference evidence="1" key="2">
    <citation type="journal article" date="2020" name="Nat. Commun.">
        <title>Large-scale genome sequencing of mycorrhizal fungi provides insights into the early evolution of symbiotic traits.</title>
        <authorList>
            <person name="Miyauchi S."/>
            <person name="Kiss E."/>
            <person name="Kuo A."/>
            <person name="Drula E."/>
            <person name="Kohler A."/>
            <person name="Sanchez-Garcia M."/>
            <person name="Morin E."/>
            <person name="Andreopoulos B."/>
            <person name="Barry K.W."/>
            <person name="Bonito G."/>
            <person name="Buee M."/>
            <person name="Carver A."/>
            <person name="Chen C."/>
            <person name="Cichocki N."/>
            <person name="Clum A."/>
            <person name="Culley D."/>
            <person name="Crous P.W."/>
            <person name="Fauchery L."/>
            <person name="Girlanda M."/>
            <person name="Hayes R.D."/>
            <person name="Keri Z."/>
            <person name="LaButti K."/>
            <person name="Lipzen A."/>
            <person name="Lombard V."/>
            <person name="Magnuson J."/>
            <person name="Maillard F."/>
            <person name="Murat C."/>
            <person name="Nolan M."/>
            <person name="Ohm R.A."/>
            <person name="Pangilinan J."/>
            <person name="Pereira M.F."/>
            <person name="Perotto S."/>
            <person name="Peter M."/>
            <person name="Pfister S."/>
            <person name="Riley R."/>
            <person name="Sitrit Y."/>
            <person name="Stielow J.B."/>
            <person name="Szollosi G."/>
            <person name="Zifcakova L."/>
            <person name="Stursova M."/>
            <person name="Spatafora J.W."/>
            <person name="Tedersoo L."/>
            <person name="Vaario L.M."/>
            <person name="Yamada A."/>
            <person name="Yan M."/>
            <person name="Wang P."/>
            <person name="Xu J."/>
            <person name="Bruns T."/>
            <person name="Baldrian P."/>
            <person name="Vilgalys R."/>
            <person name="Dunand C."/>
            <person name="Henrissat B."/>
            <person name="Grigoriev I.V."/>
            <person name="Hibbett D."/>
            <person name="Nagy L.G."/>
            <person name="Martin F.M."/>
        </authorList>
    </citation>
    <scope>NUCLEOTIDE SEQUENCE</scope>
    <source>
        <strain evidence="1">BED1</strain>
    </source>
</reference>